<dbReference type="AlphaFoldDB" id="A0A1I8MSK4"/>
<reference evidence="5" key="2">
    <citation type="submission" date="2025-04" db="UniProtKB">
        <authorList>
            <consortium name="RefSeq"/>
        </authorList>
    </citation>
    <scope>IDENTIFICATION</scope>
    <source>
        <strain evidence="5">Aabys</strain>
    </source>
</reference>
<dbReference type="PANTHER" id="PTHR12319">
    <property type="entry name" value="CYSTATIN-RELATED"/>
    <property type="match status" value="1"/>
</dbReference>
<gene>
    <name evidence="3" type="primary">101894813</name>
    <name evidence="5" type="synonym">LOC101894813</name>
</gene>
<sequence>MFTTKLFILLSVAVAVTFAVPQMTGGVSPVEDLTEVEQEVKNSLSKLDAGDGPHYKLSKVYKASRQVVEGVLTKIEADIIDEEEKTQKCNITIWSRPWLDNGIEVTFECEGKPTLTKHHSA</sequence>
<dbReference type="OrthoDB" id="1908104at2759"/>
<evidence type="ECO:0000313" key="5">
    <source>
        <dbReference type="RefSeq" id="XP_005182870.1"/>
    </source>
</evidence>
<dbReference type="VEuPathDB" id="VectorBase:MDOA008025"/>
<dbReference type="CDD" id="cd00042">
    <property type="entry name" value="CY"/>
    <property type="match status" value="1"/>
</dbReference>
<dbReference type="eggNOG" id="ENOG502SC50">
    <property type="taxonomic scope" value="Eukaryota"/>
</dbReference>
<dbReference type="KEGG" id="mde:101894813"/>
<protein>
    <submittedName>
        <fullName evidence="5">Sarcocystatin-A</fullName>
    </submittedName>
</protein>
<dbReference type="GO" id="GO:0004869">
    <property type="term" value="F:cysteine-type endopeptidase inhibitor activity"/>
    <property type="evidence" value="ECO:0007669"/>
    <property type="project" value="InterPro"/>
</dbReference>
<dbReference type="InterPro" id="IPR000010">
    <property type="entry name" value="Cystatin_dom"/>
</dbReference>
<dbReference type="RefSeq" id="XP_005182870.1">
    <property type="nucleotide sequence ID" value="XM_005182813.3"/>
</dbReference>
<feature type="domain" description="Cystatin" evidence="2">
    <location>
        <begin position="22"/>
        <end position="110"/>
    </location>
</feature>
<dbReference type="InterPro" id="IPR046350">
    <property type="entry name" value="Cystatin_sf"/>
</dbReference>
<feature type="chain" id="PRO_5044560775" evidence="1">
    <location>
        <begin position="20"/>
        <end position="121"/>
    </location>
</feature>
<proteinExistence type="predicted"/>
<evidence type="ECO:0000259" key="2">
    <source>
        <dbReference type="SMART" id="SM00043"/>
    </source>
</evidence>
<reference evidence="3" key="1">
    <citation type="submission" date="2020-05" db="UniProtKB">
        <authorList>
            <consortium name="EnsemblMetazoa"/>
        </authorList>
    </citation>
    <scope>IDENTIFICATION</scope>
    <source>
        <strain evidence="3">Aabys</strain>
    </source>
</reference>
<dbReference type="Gene3D" id="3.10.450.10">
    <property type="match status" value="1"/>
</dbReference>
<dbReference type="Proteomes" id="UP001652621">
    <property type="component" value="Unplaced"/>
</dbReference>
<dbReference type="SMART" id="SM00043">
    <property type="entry name" value="CY"/>
    <property type="match status" value="1"/>
</dbReference>
<dbReference type="PANTHER" id="PTHR12319:SF2">
    <property type="entry name" value="CYSTATIN-LIKE PROTEIN-RELATED"/>
    <property type="match status" value="1"/>
</dbReference>
<evidence type="ECO:0000313" key="4">
    <source>
        <dbReference type="Proteomes" id="UP001652621"/>
    </source>
</evidence>
<dbReference type="GeneID" id="101894813"/>
<dbReference type="Pfam" id="PF00031">
    <property type="entry name" value="Cystatin"/>
    <property type="match status" value="1"/>
</dbReference>
<keyword evidence="1" id="KW-0732">Signal</keyword>
<feature type="signal peptide" evidence="1">
    <location>
        <begin position="1"/>
        <end position="19"/>
    </location>
</feature>
<accession>A0A1I8MSK4</accession>
<dbReference type="VEuPathDB" id="VectorBase:MDOMA2_004994"/>
<evidence type="ECO:0000313" key="3">
    <source>
        <dbReference type="EnsemblMetazoa" id="MDOA008025-PA"/>
    </source>
</evidence>
<evidence type="ECO:0000256" key="1">
    <source>
        <dbReference type="SAM" id="SignalP"/>
    </source>
</evidence>
<keyword evidence="4" id="KW-1185">Reference proteome</keyword>
<organism evidence="3">
    <name type="scientific">Musca domestica</name>
    <name type="common">House fly</name>
    <dbReference type="NCBI Taxonomy" id="7370"/>
    <lineage>
        <taxon>Eukaryota</taxon>
        <taxon>Metazoa</taxon>
        <taxon>Ecdysozoa</taxon>
        <taxon>Arthropoda</taxon>
        <taxon>Hexapoda</taxon>
        <taxon>Insecta</taxon>
        <taxon>Pterygota</taxon>
        <taxon>Neoptera</taxon>
        <taxon>Endopterygota</taxon>
        <taxon>Diptera</taxon>
        <taxon>Brachycera</taxon>
        <taxon>Muscomorpha</taxon>
        <taxon>Muscoidea</taxon>
        <taxon>Muscidae</taxon>
        <taxon>Musca</taxon>
    </lineage>
</organism>
<dbReference type="InterPro" id="IPR053128">
    <property type="entry name" value="Cystatin-like"/>
</dbReference>
<dbReference type="SUPFAM" id="SSF54403">
    <property type="entry name" value="Cystatin/monellin"/>
    <property type="match status" value="1"/>
</dbReference>
<name>A0A1I8MSK4_MUSDO</name>
<dbReference type="EnsemblMetazoa" id="MDOA008025-RA">
    <property type="protein sequence ID" value="MDOA008025-PA"/>
    <property type="gene ID" value="MDOA008025"/>
</dbReference>